<comment type="caution">
    <text evidence="1">The sequence shown here is derived from an EMBL/GenBank/DDBJ whole genome shotgun (WGS) entry which is preliminary data.</text>
</comment>
<dbReference type="AlphaFoldDB" id="A0A9P1MUA1"/>
<gene>
    <name evidence="1" type="ORF">CAMP_LOCUS2578</name>
</gene>
<organism evidence="1 2">
    <name type="scientific">Caenorhabditis angaria</name>
    <dbReference type="NCBI Taxonomy" id="860376"/>
    <lineage>
        <taxon>Eukaryota</taxon>
        <taxon>Metazoa</taxon>
        <taxon>Ecdysozoa</taxon>
        <taxon>Nematoda</taxon>
        <taxon>Chromadorea</taxon>
        <taxon>Rhabditida</taxon>
        <taxon>Rhabditina</taxon>
        <taxon>Rhabditomorpha</taxon>
        <taxon>Rhabditoidea</taxon>
        <taxon>Rhabditidae</taxon>
        <taxon>Peloderinae</taxon>
        <taxon>Caenorhabditis</taxon>
    </lineage>
</organism>
<evidence type="ECO:0000313" key="1">
    <source>
        <dbReference type="EMBL" id="CAI5439941.1"/>
    </source>
</evidence>
<keyword evidence="2" id="KW-1185">Reference proteome</keyword>
<evidence type="ECO:0000313" key="2">
    <source>
        <dbReference type="Proteomes" id="UP001152747"/>
    </source>
</evidence>
<reference evidence="1" key="1">
    <citation type="submission" date="2022-11" db="EMBL/GenBank/DDBJ databases">
        <authorList>
            <person name="Kikuchi T."/>
        </authorList>
    </citation>
    <scope>NUCLEOTIDE SEQUENCE</scope>
    <source>
        <strain evidence="1">PS1010</strain>
    </source>
</reference>
<sequence>MIRVENDRRDEVFQLLICSDFTDVDVVFPVVYTITNIARFRDLFLCCYSRGNRENDQRIARISSDKIN</sequence>
<accession>A0A9P1MUA1</accession>
<proteinExistence type="predicted"/>
<protein>
    <submittedName>
        <fullName evidence="1">Uncharacterized protein</fullName>
    </submittedName>
</protein>
<name>A0A9P1MUA1_9PELO</name>
<dbReference type="EMBL" id="CANHGI010000001">
    <property type="protein sequence ID" value="CAI5439941.1"/>
    <property type="molecule type" value="Genomic_DNA"/>
</dbReference>
<dbReference type="Proteomes" id="UP001152747">
    <property type="component" value="Unassembled WGS sequence"/>
</dbReference>